<dbReference type="RefSeq" id="WP_013167451.1">
    <property type="nucleotide sequence ID" value="NC_014217.1"/>
</dbReference>
<evidence type="ECO:0008006" key="5">
    <source>
        <dbReference type="Google" id="ProtNLM"/>
    </source>
</evidence>
<dbReference type="GO" id="GO:0003677">
    <property type="term" value="F:DNA binding"/>
    <property type="evidence" value="ECO:0007669"/>
    <property type="project" value="UniProtKB-KW"/>
</dbReference>
<accession>D7A559</accession>
<proteinExistence type="predicted"/>
<dbReference type="InterPro" id="IPR052021">
    <property type="entry name" value="Type-I_RS_S_subunit"/>
</dbReference>
<dbReference type="InterPro" id="IPR044946">
    <property type="entry name" value="Restrct_endonuc_typeI_TRD_sf"/>
</dbReference>
<evidence type="ECO:0000313" key="4">
    <source>
        <dbReference type="Proteomes" id="UP000006633"/>
    </source>
</evidence>
<dbReference type="PANTHER" id="PTHR30408:SF12">
    <property type="entry name" value="TYPE I RESTRICTION ENZYME MJAVIII SPECIFICITY SUBUNIT"/>
    <property type="match status" value="1"/>
</dbReference>
<keyword evidence="4" id="KW-1185">Reference proteome</keyword>
<dbReference type="SUPFAM" id="SSF116734">
    <property type="entry name" value="DNA methylase specificity domain"/>
    <property type="match status" value="1"/>
</dbReference>
<gene>
    <name evidence="3" type="ordered locus">Snov_2653</name>
</gene>
<dbReference type="AlphaFoldDB" id="D7A559"/>
<organism evidence="3 4">
    <name type="scientific">Ancylobacter novellus (strain ATCC 8093 / DSM 506 / JCM 20403 / CCM 1077 / IAM 12100 / NBRC 12443 / NCIMB 10456)</name>
    <name type="common">Starkeya novella</name>
    <dbReference type="NCBI Taxonomy" id="639283"/>
    <lineage>
        <taxon>Bacteria</taxon>
        <taxon>Pseudomonadati</taxon>
        <taxon>Pseudomonadota</taxon>
        <taxon>Alphaproteobacteria</taxon>
        <taxon>Hyphomicrobiales</taxon>
        <taxon>Xanthobacteraceae</taxon>
        <taxon>Ancylobacter</taxon>
    </lineage>
</organism>
<dbReference type="eggNOG" id="COG0732">
    <property type="taxonomic scope" value="Bacteria"/>
</dbReference>
<dbReference type="GO" id="GO:0009307">
    <property type="term" value="P:DNA restriction-modification system"/>
    <property type="evidence" value="ECO:0007669"/>
    <property type="project" value="UniProtKB-KW"/>
</dbReference>
<evidence type="ECO:0000256" key="2">
    <source>
        <dbReference type="ARBA" id="ARBA00023125"/>
    </source>
</evidence>
<dbReference type="EMBL" id="CP002026">
    <property type="protein sequence ID" value="ADH89947.1"/>
    <property type="molecule type" value="Genomic_DNA"/>
</dbReference>
<reference evidence="3 4" key="1">
    <citation type="journal article" date="2012" name="Stand. Genomic Sci.">
        <title>Complete genome sequence of the facultatively chemolithoautotrophic and methylotrophic alpha Proteobacterium Starkeya novella type strain (ATCC 8093(T)).</title>
        <authorList>
            <person name="Kappler U."/>
            <person name="Davenport K."/>
            <person name="Beatson S."/>
            <person name="Lucas S."/>
            <person name="Lapidus A."/>
            <person name="Copeland A."/>
            <person name="Berry K.W."/>
            <person name="Glavina Del Rio T."/>
            <person name="Hammon N."/>
            <person name="Dalin E."/>
            <person name="Tice H."/>
            <person name="Pitluck S."/>
            <person name="Richardson P."/>
            <person name="Bruce D."/>
            <person name="Goodwin L.A."/>
            <person name="Han C."/>
            <person name="Tapia R."/>
            <person name="Detter J.C."/>
            <person name="Chang Y.J."/>
            <person name="Jeffries C.D."/>
            <person name="Land M."/>
            <person name="Hauser L."/>
            <person name="Kyrpides N.C."/>
            <person name="Goker M."/>
            <person name="Ivanova N."/>
            <person name="Klenk H.P."/>
            <person name="Woyke T."/>
        </authorList>
    </citation>
    <scope>NUCLEOTIDE SEQUENCE [LARGE SCALE GENOMIC DNA]</scope>
    <source>
        <strain evidence="4">ATCC 8093 / DSM 506 / JCM 20403 / CCM 1077 / IAM 12100 / NBRC 12443 / NCIMB 10456</strain>
    </source>
</reference>
<keyword evidence="2" id="KW-0238">DNA-binding</keyword>
<dbReference type="PANTHER" id="PTHR30408">
    <property type="entry name" value="TYPE-1 RESTRICTION ENZYME ECOKI SPECIFICITY PROTEIN"/>
    <property type="match status" value="1"/>
</dbReference>
<dbReference type="Gene3D" id="3.90.220.20">
    <property type="entry name" value="DNA methylase specificity domains"/>
    <property type="match status" value="1"/>
</dbReference>
<dbReference type="KEGG" id="sno:Snov_2653"/>
<sequence>MRLADVCAIQTGYTARGRLEPAAAEGVLAIQLRDISPNGLVDPERLARVQLEGLADRYFVRPGDVLFRSRGERNTASALDGRLREPALAVLPLMVLRPNREVITPEYLAWAINQPPVQRHFDLAARGTNIRMIPRSSLDDLELDVPDIKTQEAIVALDALAERERELSQFAAETRRQMMGLVLVERASRLRTRTRKGRSPQ</sequence>
<protein>
    <recommendedName>
        <fullName evidence="5">Type I restriction modification DNA specificity domain-containing protein</fullName>
    </recommendedName>
</protein>
<dbReference type="HOGENOM" id="CLU_094509_2_1_5"/>
<evidence type="ECO:0000256" key="1">
    <source>
        <dbReference type="ARBA" id="ARBA00022747"/>
    </source>
</evidence>
<dbReference type="Proteomes" id="UP000006633">
    <property type="component" value="Chromosome"/>
</dbReference>
<name>D7A559_ANCN5</name>
<evidence type="ECO:0000313" key="3">
    <source>
        <dbReference type="EMBL" id="ADH89947.1"/>
    </source>
</evidence>
<keyword evidence="1" id="KW-0680">Restriction system</keyword>
<dbReference type="STRING" id="639283.Snov_2653"/>